<comment type="similarity">
    <text evidence="7">Belongs to the binding-protein-dependent transport system permease family.</text>
</comment>
<dbReference type="PANTHER" id="PTHR43744:SF9">
    <property type="entry name" value="POLYGALACTURONAN_RHAMNOGALACTURONAN TRANSPORT SYSTEM PERMEASE PROTEIN YTCP"/>
    <property type="match status" value="1"/>
</dbReference>
<keyword evidence="2 7" id="KW-0813">Transport</keyword>
<feature type="transmembrane region" description="Helical" evidence="7">
    <location>
        <begin position="237"/>
        <end position="258"/>
    </location>
</feature>
<organism evidence="9 10">
    <name type="scientific">Paenibacillus contaminans</name>
    <dbReference type="NCBI Taxonomy" id="450362"/>
    <lineage>
        <taxon>Bacteria</taxon>
        <taxon>Bacillati</taxon>
        <taxon>Bacillota</taxon>
        <taxon>Bacilli</taxon>
        <taxon>Bacillales</taxon>
        <taxon>Paenibacillaceae</taxon>
        <taxon>Paenibacillus</taxon>
    </lineage>
</organism>
<feature type="transmembrane region" description="Helical" evidence="7">
    <location>
        <begin position="164"/>
        <end position="186"/>
    </location>
</feature>
<feature type="transmembrane region" description="Helical" evidence="7">
    <location>
        <begin position="60"/>
        <end position="82"/>
    </location>
</feature>
<feature type="transmembrane region" description="Helical" evidence="7">
    <location>
        <begin position="125"/>
        <end position="143"/>
    </location>
</feature>
<dbReference type="PANTHER" id="PTHR43744">
    <property type="entry name" value="ABC TRANSPORTER PERMEASE PROTEIN MG189-RELATED-RELATED"/>
    <property type="match status" value="1"/>
</dbReference>
<proteinExistence type="inferred from homology"/>
<dbReference type="Gene3D" id="1.10.3720.10">
    <property type="entry name" value="MetI-like"/>
    <property type="match status" value="1"/>
</dbReference>
<accession>A0A329LY56</accession>
<evidence type="ECO:0000256" key="2">
    <source>
        <dbReference type="ARBA" id="ARBA00022448"/>
    </source>
</evidence>
<dbReference type="CDD" id="cd06261">
    <property type="entry name" value="TM_PBP2"/>
    <property type="match status" value="1"/>
</dbReference>
<evidence type="ECO:0000256" key="3">
    <source>
        <dbReference type="ARBA" id="ARBA00022475"/>
    </source>
</evidence>
<comment type="subcellular location">
    <subcellularLocation>
        <location evidence="1 7">Cell membrane</location>
        <topology evidence="1 7">Multi-pass membrane protein</topology>
    </subcellularLocation>
</comment>
<protein>
    <submittedName>
        <fullName evidence="9">Carbohydrate ABC transporter permease</fullName>
    </submittedName>
</protein>
<dbReference type="SUPFAM" id="SSF161098">
    <property type="entry name" value="MetI-like"/>
    <property type="match status" value="1"/>
</dbReference>
<evidence type="ECO:0000256" key="1">
    <source>
        <dbReference type="ARBA" id="ARBA00004651"/>
    </source>
</evidence>
<feature type="domain" description="ABC transmembrane type-1" evidence="8">
    <location>
        <begin position="56"/>
        <end position="256"/>
    </location>
</feature>
<evidence type="ECO:0000313" key="10">
    <source>
        <dbReference type="Proteomes" id="UP000250369"/>
    </source>
</evidence>
<evidence type="ECO:0000256" key="7">
    <source>
        <dbReference type="RuleBase" id="RU363032"/>
    </source>
</evidence>
<name>A0A329LY56_9BACL</name>
<dbReference type="Pfam" id="PF00528">
    <property type="entry name" value="BPD_transp_1"/>
    <property type="match status" value="1"/>
</dbReference>
<evidence type="ECO:0000256" key="5">
    <source>
        <dbReference type="ARBA" id="ARBA00022989"/>
    </source>
</evidence>
<evidence type="ECO:0000256" key="6">
    <source>
        <dbReference type="ARBA" id="ARBA00023136"/>
    </source>
</evidence>
<evidence type="ECO:0000313" key="9">
    <source>
        <dbReference type="EMBL" id="RAV12699.1"/>
    </source>
</evidence>
<gene>
    <name evidence="9" type="ORF">DQG23_34115</name>
</gene>
<keyword evidence="6 7" id="KW-0472">Membrane</keyword>
<dbReference type="AlphaFoldDB" id="A0A329LY56"/>
<feature type="transmembrane region" description="Helical" evidence="7">
    <location>
        <begin position="192"/>
        <end position="216"/>
    </location>
</feature>
<evidence type="ECO:0000259" key="8">
    <source>
        <dbReference type="PROSITE" id="PS50928"/>
    </source>
</evidence>
<keyword evidence="4 7" id="KW-0812">Transmembrane</keyword>
<sequence>MLFVIVITLYPFVYVASMSISDPRNVINNSVWLWPKGFSLEAYKRVFDNPDVWRSYYNTLFYTVVGTAVNVAMTILGAYPLARRTFFLRNQIMVFIVITMFFNGGLIPMFLLIKNIGLYDTRWALILPAAVGAYFIIIARTFLQSLPESLIESAKIDGANDIYILYKIILPLSMPIIAVLSLFYAVGHWNSYFSAMIYLSDSSLHPMSLYLVKILIQDSDSMVKGMAQDINRTMYSIQIKYALIIVTVLPILFVYPFLQRYFVKGVLIGSLKE</sequence>
<keyword evidence="5 7" id="KW-1133">Transmembrane helix</keyword>
<dbReference type="Proteomes" id="UP000250369">
    <property type="component" value="Unassembled WGS sequence"/>
</dbReference>
<comment type="caution">
    <text evidence="9">The sequence shown here is derived from an EMBL/GenBank/DDBJ whole genome shotgun (WGS) entry which is preliminary data.</text>
</comment>
<feature type="transmembrane region" description="Helical" evidence="7">
    <location>
        <begin position="94"/>
        <end position="113"/>
    </location>
</feature>
<evidence type="ECO:0000256" key="4">
    <source>
        <dbReference type="ARBA" id="ARBA00022692"/>
    </source>
</evidence>
<keyword evidence="10" id="KW-1185">Reference proteome</keyword>
<dbReference type="GO" id="GO:0005886">
    <property type="term" value="C:plasma membrane"/>
    <property type="evidence" value="ECO:0007669"/>
    <property type="project" value="UniProtKB-SubCell"/>
</dbReference>
<dbReference type="OrthoDB" id="9810086at2"/>
<reference evidence="9 10" key="1">
    <citation type="journal article" date="2009" name="Int. J. Syst. Evol. Microbiol.">
        <title>Paenibacillus contaminans sp. nov., isolated from a contaminated laboratory plate.</title>
        <authorList>
            <person name="Chou J.H."/>
            <person name="Lee J.H."/>
            <person name="Lin M.C."/>
            <person name="Chang P.S."/>
            <person name="Arun A.B."/>
            <person name="Young C.C."/>
            <person name="Chen W.M."/>
        </authorList>
    </citation>
    <scope>NUCLEOTIDE SEQUENCE [LARGE SCALE GENOMIC DNA]</scope>
    <source>
        <strain evidence="9 10">CKOBP-6</strain>
    </source>
</reference>
<keyword evidence="3" id="KW-1003">Cell membrane</keyword>
<dbReference type="GO" id="GO:0055085">
    <property type="term" value="P:transmembrane transport"/>
    <property type="evidence" value="ECO:0007669"/>
    <property type="project" value="InterPro"/>
</dbReference>
<dbReference type="InterPro" id="IPR035906">
    <property type="entry name" value="MetI-like_sf"/>
</dbReference>
<dbReference type="PROSITE" id="PS50928">
    <property type="entry name" value="ABC_TM1"/>
    <property type="match status" value="1"/>
</dbReference>
<dbReference type="EMBL" id="QMFB01000032">
    <property type="protein sequence ID" value="RAV12699.1"/>
    <property type="molecule type" value="Genomic_DNA"/>
</dbReference>
<dbReference type="InterPro" id="IPR000515">
    <property type="entry name" value="MetI-like"/>
</dbReference>